<evidence type="ECO:0000313" key="2">
    <source>
        <dbReference type="Proteomes" id="UP000199169"/>
    </source>
</evidence>
<organism evidence="1 2">
    <name type="scientific">Candidatus Accumulibacter aalborgensis</name>
    <dbReference type="NCBI Taxonomy" id="1860102"/>
    <lineage>
        <taxon>Bacteria</taxon>
        <taxon>Pseudomonadati</taxon>
        <taxon>Pseudomonadota</taxon>
        <taxon>Betaproteobacteria</taxon>
        <taxon>Candidatus Accumulibacter</taxon>
    </lineage>
</organism>
<dbReference type="Proteomes" id="UP000199169">
    <property type="component" value="Unassembled WGS sequence"/>
</dbReference>
<proteinExistence type="predicted"/>
<name>A0A1A8XTY4_9PROT</name>
<keyword evidence="2" id="KW-1185">Reference proteome</keyword>
<evidence type="ECO:0000313" key="1">
    <source>
        <dbReference type="EMBL" id="SBT08520.1"/>
    </source>
</evidence>
<dbReference type="STRING" id="1860102.ACCAA_580013"/>
<reference evidence="1 2" key="1">
    <citation type="submission" date="2016-06" db="EMBL/GenBank/DDBJ databases">
        <authorList>
            <person name="Kjaerup R.B."/>
            <person name="Dalgaard T.S."/>
            <person name="Juul-Madsen H.R."/>
        </authorList>
    </citation>
    <scope>NUCLEOTIDE SEQUENCE [LARGE SCALE GENOMIC DNA]</scope>
    <source>
        <strain evidence="1">3</strain>
    </source>
</reference>
<sequence length="91" mass="10547">MTREPFDTPATRAAQGERKLTRWVSQKIPFLLSLSKHERDFPPPTEVFRFNEAWRDALARGHGWKTRALQGKTALLSLAPDLDDKMLWIND</sequence>
<gene>
    <name evidence="1" type="ORF">ACCAA_580013</name>
</gene>
<accession>A0A1A8XTY4</accession>
<dbReference type="EMBL" id="FLQX01000136">
    <property type="protein sequence ID" value="SBT08520.1"/>
    <property type="molecule type" value="Genomic_DNA"/>
</dbReference>
<protein>
    <submittedName>
        <fullName evidence="1">Uncharacterized protein</fullName>
    </submittedName>
</protein>
<dbReference type="AlphaFoldDB" id="A0A1A8XTY4"/>